<proteinExistence type="predicted"/>
<comment type="caution">
    <text evidence="1">The sequence shown here is derived from an EMBL/GenBank/DDBJ whole genome shotgun (WGS) entry which is preliminary data.</text>
</comment>
<gene>
    <name evidence="1" type="ORF">WJX75_004016</name>
</gene>
<accession>A0ABR2YY35</accession>
<organism evidence="1 2">
    <name type="scientific">Coccomyxa subellipsoidea</name>
    <dbReference type="NCBI Taxonomy" id="248742"/>
    <lineage>
        <taxon>Eukaryota</taxon>
        <taxon>Viridiplantae</taxon>
        <taxon>Chlorophyta</taxon>
        <taxon>core chlorophytes</taxon>
        <taxon>Trebouxiophyceae</taxon>
        <taxon>Trebouxiophyceae incertae sedis</taxon>
        <taxon>Coccomyxaceae</taxon>
        <taxon>Coccomyxa</taxon>
    </lineage>
</organism>
<name>A0ABR2YY35_9CHLO</name>
<dbReference type="Pfam" id="PF14559">
    <property type="entry name" value="TPR_19"/>
    <property type="match status" value="1"/>
</dbReference>
<evidence type="ECO:0000313" key="2">
    <source>
        <dbReference type="Proteomes" id="UP001491310"/>
    </source>
</evidence>
<dbReference type="PANTHER" id="PTHR15544">
    <property type="entry name" value="OSMOSIS RESPONSIVE FACTOR"/>
    <property type="match status" value="1"/>
</dbReference>
<dbReference type="EMBL" id="JALJOT010000003">
    <property type="protein sequence ID" value="KAK9916551.1"/>
    <property type="molecule type" value="Genomic_DNA"/>
</dbReference>
<keyword evidence="2" id="KW-1185">Reference proteome</keyword>
<evidence type="ECO:0008006" key="3">
    <source>
        <dbReference type="Google" id="ProtNLM"/>
    </source>
</evidence>
<dbReference type="PANTHER" id="PTHR15544:SF0">
    <property type="entry name" value="TETRATRICOPEPTIDE REPEAT PROTEIN 33"/>
    <property type="match status" value="1"/>
</dbReference>
<dbReference type="InterPro" id="IPR011990">
    <property type="entry name" value="TPR-like_helical_dom_sf"/>
</dbReference>
<dbReference type="InterPro" id="IPR052658">
    <property type="entry name" value="TPR-containing"/>
</dbReference>
<dbReference type="SUPFAM" id="SSF48452">
    <property type="entry name" value="TPR-like"/>
    <property type="match status" value="1"/>
</dbReference>
<sequence length="133" mass="14778">MGLEYRMHQLDPSRQDLEGEGCSLAEEGDFKGAIQCFEKAVAEERGQNNAHTYEMVAQCMMEIGSNEEAVDAASKATDCEPEWAEGFHTLARAQRNNRELQGALRSFHTCLSICPVILEQISYEAGREFCPSG</sequence>
<dbReference type="Proteomes" id="UP001491310">
    <property type="component" value="Unassembled WGS sequence"/>
</dbReference>
<evidence type="ECO:0000313" key="1">
    <source>
        <dbReference type="EMBL" id="KAK9916551.1"/>
    </source>
</evidence>
<protein>
    <recommendedName>
        <fullName evidence="3">TPR-like protein</fullName>
    </recommendedName>
</protein>
<dbReference type="Gene3D" id="1.25.40.10">
    <property type="entry name" value="Tetratricopeptide repeat domain"/>
    <property type="match status" value="1"/>
</dbReference>
<reference evidence="1 2" key="1">
    <citation type="journal article" date="2024" name="Nat. Commun.">
        <title>Phylogenomics reveals the evolutionary origins of lichenization in chlorophyte algae.</title>
        <authorList>
            <person name="Puginier C."/>
            <person name="Libourel C."/>
            <person name="Otte J."/>
            <person name="Skaloud P."/>
            <person name="Haon M."/>
            <person name="Grisel S."/>
            <person name="Petersen M."/>
            <person name="Berrin J.G."/>
            <person name="Delaux P.M."/>
            <person name="Dal Grande F."/>
            <person name="Keller J."/>
        </authorList>
    </citation>
    <scope>NUCLEOTIDE SEQUENCE [LARGE SCALE GENOMIC DNA]</scope>
    <source>
        <strain evidence="1 2">SAG 216-7</strain>
    </source>
</reference>